<protein>
    <submittedName>
        <fullName evidence="2">Uncharacterized protein</fullName>
    </submittedName>
</protein>
<proteinExistence type="predicted"/>
<reference evidence="3" key="2">
    <citation type="submission" date="2006-09" db="EMBL/GenBank/DDBJ databases">
        <title>The genome sequence of Plasmodium falciparum Dd2.</title>
        <authorList>
            <consortium name="The Broad Institute Genome Sequencing Platform"/>
            <person name="Birren B."/>
            <person name="Lander E."/>
            <person name="Galagan J."/>
            <person name="Nusbaum C."/>
            <person name="Devon K."/>
            <person name="Henn M."/>
            <person name="Jaffe D."/>
            <person name="Butler J."/>
            <person name="Alvarez P."/>
            <person name="Gnerre S."/>
            <person name="Grabherr M."/>
            <person name="Kleber M."/>
            <person name="Mauceli E."/>
            <person name="Brockman W."/>
            <person name="MacCallum I.A."/>
            <person name="Rounsley S."/>
            <person name="Young S."/>
            <person name="LaButti K."/>
            <person name="Pushparaj V."/>
            <person name="DeCaprio D."/>
            <person name="Crawford M."/>
            <person name="Koehrsen M."/>
            <person name="Engels R."/>
            <person name="Montgomery P."/>
            <person name="Pearson M."/>
            <person name="Howarth C."/>
            <person name="Larson L."/>
            <person name="Luoma S."/>
            <person name="White J."/>
            <person name="Kodira C."/>
            <person name="Zeng Q."/>
            <person name="O'Leary S."/>
            <person name="Yandava C."/>
            <person name="Alvarado L."/>
            <person name="Wirth D."/>
            <person name="Volkman S."/>
            <person name="Hartl D."/>
        </authorList>
    </citation>
    <scope>NUCLEOTIDE SEQUENCE [LARGE SCALE GENOMIC DNA]</scope>
</reference>
<name>A0A0L7M9P4_PLAF4</name>
<dbReference type="AlphaFoldDB" id="A0A0L7M9P4"/>
<feature type="region of interest" description="Disordered" evidence="1">
    <location>
        <begin position="1"/>
        <end position="27"/>
    </location>
</feature>
<evidence type="ECO:0000313" key="3">
    <source>
        <dbReference type="Proteomes" id="UP000054282"/>
    </source>
</evidence>
<organism evidence="2 3">
    <name type="scientific">Plasmodium falciparum (isolate Dd2)</name>
    <dbReference type="NCBI Taxonomy" id="57267"/>
    <lineage>
        <taxon>Eukaryota</taxon>
        <taxon>Sar</taxon>
        <taxon>Alveolata</taxon>
        <taxon>Apicomplexa</taxon>
        <taxon>Aconoidasida</taxon>
        <taxon>Haemosporida</taxon>
        <taxon>Plasmodiidae</taxon>
        <taxon>Plasmodium</taxon>
        <taxon>Plasmodium (Laverania)</taxon>
    </lineage>
</organism>
<gene>
    <name evidence="2" type="ORF">PFDG_04832</name>
</gene>
<accession>A0A0L7M9P4</accession>
<dbReference type="EMBL" id="GG702149">
    <property type="protein sequence ID" value="KOB89285.1"/>
    <property type="molecule type" value="Genomic_DNA"/>
</dbReference>
<evidence type="ECO:0000256" key="1">
    <source>
        <dbReference type="SAM" id="MobiDB-lite"/>
    </source>
</evidence>
<reference evidence="3" key="1">
    <citation type="submission" date="2006-09" db="EMBL/GenBank/DDBJ databases">
        <title>Annotation of Plasmodium falciparum Dd2.</title>
        <authorList>
            <consortium name="The Broad Institute Genome Sequencing Platform"/>
            <person name="Volkman S.K."/>
            <person name="Neafsey D.E."/>
            <person name="Dash A.P."/>
            <person name="Chitnis C.E."/>
            <person name="Hartl D.L."/>
            <person name="Young S.K."/>
            <person name="Zeng Q."/>
            <person name="Koehrsen M."/>
            <person name="Alvarado L."/>
            <person name="Berlin A."/>
            <person name="Borenstein D."/>
            <person name="Chapman S.B."/>
            <person name="Chen Z."/>
            <person name="Engels R."/>
            <person name="Freedman E."/>
            <person name="Gellesch M."/>
            <person name="Goldberg J."/>
            <person name="Griggs A."/>
            <person name="Gujja S."/>
            <person name="Heilman E.R."/>
            <person name="Heiman D.I."/>
            <person name="Howarth C."/>
            <person name="Jen D."/>
            <person name="Larson L."/>
            <person name="Mehta T."/>
            <person name="Neiman D."/>
            <person name="Park D."/>
            <person name="Pearson M."/>
            <person name="Roberts A."/>
            <person name="Saif S."/>
            <person name="Shea T."/>
            <person name="Shenoy N."/>
            <person name="Sisk P."/>
            <person name="Stolte C."/>
            <person name="Sykes S."/>
            <person name="Walk T."/>
            <person name="White J."/>
            <person name="Yandava C."/>
            <person name="Haas B."/>
            <person name="Henn M.R."/>
            <person name="Nusbaum C."/>
            <person name="Birren B."/>
        </authorList>
    </citation>
    <scope>NUCLEOTIDE SEQUENCE [LARGE SCALE GENOMIC DNA]</scope>
</reference>
<sequence length="242" mass="28366">MQEETEPIEDIQKKKIEQNKQISEMPTDFEEIQFIIKSEERISALEESLYKPLPPLNEKQKQTDDIEKHNIVTEQPERETQQEMVDTEQTNEHTLQTIVESIQPILQFQQPVEETEQEMVDTEQTNEHTLQSIVESIQPILQFEQPVEETLQSNVITEVLRETQNLVKELQPISEQIYNGYIDIEPHITIKQATNIIHSSITRTQELVQEVQEIINKNNEETDENDDIFEDALDELPEDSVF</sequence>
<dbReference type="KEGG" id="pfd:PFDG_04832"/>
<dbReference type="OMA" id="MENNDMQ"/>
<evidence type="ECO:0000313" key="2">
    <source>
        <dbReference type="EMBL" id="KOB89285.1"/>
    </source>
</evidence>
<dbReference type="Proteomes" id="UP000054282">
    <property type="component" value="Unassembled WGS sequence"/>
</dbReference>